<keyword evidence="1" id="KW-0812">Transmembrane</keyword>
<keyword evidence="3" id="KW-1185">Reference proteome</keyword>
<keyword evidence="1" id="KW-1133">Transmembrane helix</keyword>
<evidence type="ECO:0000313" key="3">
    <source>
        <dbReference type="Proteomes" id="UP000295783"/>
    </source>
</evidence>
<accession>A0A4V3DE07</accession>
<comment type="caution">
    <text evidence="2">The sequence shown here is derived from an EMBL/GenBank/DDBJ whole genome shotgun (WGS) entry which is preliminary data.</text>
</comment>
<protein>
    <submittedName>
        <fullName evidence="2">Uncharacterized protein</fullName>
    </submittedName>
</protein>
<dbReference type="Proteomes" id="UP000295783">
    <property type="component" value="Unassembled WGS sequence"/>
</dbReference>
<evidence type="ECO:0000313" key="2">
    <source>
        <dbReference type="EMBL" id="TDQ78571.1"/>
    </source>
</evidence>
<name>A0A4V3DE07_9PROT</name>
<dbReference type="AlphaFoldDB" id="A0A4V3DE07"/>
<dbReference type="EMBL" id="SNYW01000013">
    <property type="protein sequence ID" value="TDQ78571.1"/>
    <property type="molecule type" value="Genomic_DNA"/>
</dbReference>
<evidence type="ECO:0000256" key="1">
    <source>
        <dbReference type="SAM" id="Phobius"/>
    </source>
</evidence>
<proteinExistence type="predicted"/>
<organism evidence="2 3">
    <name type="scientific">Dongia mobilis</name>
    <dbReference type="NCBI Taxonomy" id="578943"/>
    <lineage>
        <taxon>Bacteria</taxon>
        <taxon>Pseudomonadati</taxon>
        <taxon>Pseudomonadota</taxon>
        <taxon>Alphaproteobacteria</taxon>
        <taxon>Rhodospirillales</taxon>
        <taxon>Dongiaceae</taxon>
        <taxon>Dongia</taxon>
    </lineage>
</organism>
<feature type="transmembrane region" description="Helical" evidence="1">
    <location>
        <begin position="6"/>
        <end position="27"/>
    </location>
</feature>
<sequence>MLDTLMTLGARLTLVSFFVLLLALSGVGA</sequence>
<reference evidence="2 3" key="1">
    <citation type="submission" date="2019-03" db="EMBL/GenBank/DDBJ databases">
        <title>Genomic Encyclopedia of Type Strains, Phase III (KMG-III): the genomes of soil and plant-associated and newly described type strains.</title>
        <authorList>
            <person name="Whitman W."/>
        </authorList>
    </citation>
    <scope>NUCLEOTIDE SEQUENCE [LARGE SCALE GENOMIC DNA]</scope>
    <source>
        <strain evidence="2 3">CGMCC 1.7660</strain>
    </source>
</reference>
<keyword evidence="1" id="KW-0472">Membrane</keyword>
<gene>
    <name evidence="2" type="ORF">A8950_3627</name>
</gene>